<dbReference type="GO" id="GO:0000976">
    <property type="term" value="F:transcription cis-regulatory region binding"/>
    <property type="evidence" value="ECO:0007669"/>
    <property type="project" value="TreeGrafter"/>
</dbReference>
<evidence type="ECO:0000256" key="1">
    <source>
        <dbReference type="ARBA" id="ARBA00004123"/>
    </source>
</evidence>
<dbReference type="Pfam" id="PF11951">
    <property type="entry name" value="Fungal_trans_2"/>
    <property type="match status" value="1"/>
</dbReference>
<protein>
    <recommendedName>
        <fullName evidence="5">Fungal-specific transcription factor domain-containing protein</fullName>
    </recommendedName>
</protein>
<dbReference type="EMBL" id="JAPZBR010000002">
    <property type="protein sequence ID" value="KAJ5362620.1"/>
    <property type="molecule type" value="Genomic_DNA"/>
</dbReference>
<dbReference type="PANTHER" id="PTHR37534">
    <property type="entry name" value="TRANSCRIPTIONAL ACTIVATOR PROTEIN UGA3"/>
    <property type="match status" value="1"/>
</dbReference>
<dbReference type="GO" id="GO:0005634">
    <property type="term" value="C:nucleus"/>
    <property type="evidence" value="ECO:0007669"/>
    <property type="project" value="UniProtKB-SubCell"/>
</dbReference>
<dbReference type="GO" id="GO:0045944">
    <property type="term" value="P:positive regulation of transcription by RNA polymerase II"/>
    <property type="evidence" value="ECO:0007669"/>
    <property type="project" value="TreeGrafter"/>
</dbReference>
<proteinExistence type="predicted"/>
<dbReference type="AlphaFoldDB" id="A0A9W9V137"/>
<evidence type="ECO:0008006" key="5">
    <source>
        <dbReference type="Google" id="ProtNLM"/>
    </source>
</evidence>
<name>A0A9W9V137_PENBR</name>
<keyword evidence="2" id="KW-0539">Nucleus</keyword>
<comment type="subcellular location">
    <subcellularLocation>
        <location evidence="1">Nucleus</location>
    </subcellularLocation>
</comment>
<dbReference type="GO" id="GO:0003700">
    <property type="term" value="F:DNA-binding transcription factor activity"/>
    <property type="evidence" value="ECO:0007669"/>
    <property type="project" value="TreeGrafter"/>
</dbReference>
<dbReference type="PANTHER" id="PTHR37534:SF16">
    <property type="entry name" value="ZN(II)2CYS6 TRANSCRIPTION FACTOR (EUROFUNG)-RELATED"/>
    <property type="match status" value="1"/>
</dbReference>
<keyword evidence="4" id="KW-1185">Reference proteome</keyword>
<evidence type="ECO:0000256" key="2">
    <source>
        <dbReference type="ARBA" id="ARBA00023242"/>
    </source>
</evidence>
<accession>A0A9W9V137</accession>
<gene>
    <name evidence="3" type="ORF">N7541_003464</name>
</gene>
<comment type="caution">
    <text evidence="3">The sequence shown here is derived from an EMBL/GenBank/DDBJ whole genome shotgun (WGS) entry which is preliminary data.</text>
</comment>
<reference evidence="3" key="1">
    <citation type="submission" date="2022-12" db="EMBL/GenBank/DDBJ databases">
        <authorList>
            <person name="Petersen C."/>
        </authorList>
    </citation>
    <scope>NUCLEOTIDE SEQUENCE</scope>
    <source>
        <strain evidence="3">IBT 35675</strain>
    </source>
</reference>
<organism evidence="3 4">
    <name type="scientific">Penicillium brevicompactum</name>
    <dbReference type="NCBI Taxonomy" id="5074"/>
    <lineage>
        <taxon>Eukaryota</taxon>
        <taxon>Fungi</taxon>
        <taxon>Dikarya</taxon>
        <taxon>Ascomycota</taxon>
        <taxon>Pezizomycotina</taxon>
        <taxon>Eurotiomycetes</taxon>
        <taxon>Eurotiomycetidae</taxon>
        <taxon>Eurotiales</taxon>
        <taxon>Aspergillaceae</taxon>
        <taxon>Penicillium</taxon>
    </lineage>
</organism>
<evidence type="ECO:0000313" key="4">
    <source>
        <dbReference type="Proteomes" id="UP001148299"/>
    </source>
</evidence>
<evidence type="ECO:0000313" key="3">
    <source>
        <dbReference type="EMBL" id="KAJ5362620.1"/>
    </source>
</evidence>
<reference evidence="3" key="2">
    <citation type="journal article" date="2023" name="IMA Fungus">
        <title>Comparative genomic study of the Penicillium genus elucidates a diverse pangenome and 15 lateral gene transfer events.</title>
        <authorList>
            <person name="Petersen C."/>
            <person name="Sorensen T."/>
            <person name="Nielsen M.R."/>
            <person name="Sondergaard T.E."/>
            <person name="Sorensen J.L."/>
            <person name="Fitzpatrick D.A."/>
            <person name="Frisvad J.C."/>
            <person name="Nielsen K.L."/>
        </authorList>
    </citation>
    <scope>NUCLEOTIDE SEQUENCE</scope>
    <source>
        <strain evidence="3">IBT 35675</strain>
    </source>
</reference>
<dbReference type="InterPro" id="IPR021858">
    <property type="entry name" value="Fun_TF"/>
</dbReference>
<dbReference type="Proteomes" id="UP001148299">
    <property type="component" value="Unassembled WGS sequence"/>
</dbReference>
<sequence length="401" mass="45181">MVSVFSVLTPDITSRLLGHFMDESPRWMSTRRGPKRTEYLKYIHPAISASPLVLNCILTIASADLLKYRRGDSELRHVALEYYGKAISSLRNEITNEMNVASSIDTPLTDYNLLAVLLLCLHETQNFTESERILPHLNAAVLLLQNRICRGSLHLDLRGYLYEIFCYFFSLTAFSLGHKLSLIRAYAIFDSPSFIGNIRHGHIMGPSQRLFTTIFRFSTLTQALASDNLQAQSAARFELLQMDEELQTCQVELAAEQAPGFEHDDSTITYELYRLACRIHVKVLLSSGTPNQDGAVQSLVEAFVAHLQTLPPNSPSHSILSWPLVIAGVSATESRHQRAIVNKLAHIYEDLQAEIFSKSAAFLRAKWKKDRDSKLVHSDIPPQCSAESVWRTWHNCPVILA</sequence>